<dbReference type="Gene3D" id="1.10.10.1150">
    <property type="entry name" value="Coenzyme PQQ synthesis protein D (PqqD)"/>
    <property type="match status" value="1"/>
</dbReference>
<dbReference type="Proteomes" id="UP000249522">
    <property type="component" value="Unassembled WGS sequence"/>
</dbReference>
<dbReference type="Pfam" id="PF05402">
    <property type="entry name" value="PqqD"/>
    <property type="match status" value="1"/>
</dbReference>
<dbReference type="RefSeq" id="WP_111144680.1">
    <property type="nucleotide sequence ID" value="NZ_QKRB01000006.1"/>
</dbReference>
<evidence type="ECO:0000313" key="2">
    <source>
        <dbReference type="Proteomes" id="UP000249522"/>
    </source>
</evidence>
<proteinExistence type="predicted"/>
<dbReference type="InterPro" id="IPR008792">
    <property type="entry name" value="PQQD"/>
</dbReference>
<comment type="caution">
    <text evidence="1">The sequence shown here is derived from an EMBL/GenBank/DDBJ whole genome shotgun (WGS) entry which is preliminary data.</text>
</comment>
<dbReference type="InterPro" id="IPR041881">
    <property type="entry name" value="PqqD_sf"/>
</dbReference>
<organism evidence="1 2">
    <name type="scientific">Paenibacillus sambharensis</name>
    <dbReference type="NCBI Taxonomy" id="1803190"/>
    <lineage>
        <taxon>Bacteria</taxon>
        <taxon>Bacillati</taxon>
        <taxon>Bacillota</taxon>
        <taxon>Bacilli</taxon>
        <taxon>Bacillales</taxon>
        <taxon>Paenibacillaceae</taxon>
        <taxon>Paenibacillus</taxon>
    </lineage>
</organism>
<keyword evidence="2" id="KW-1185">Reference proteome</keyword>
<dbReference type="AlphaFoldDB" id="A0A2W1M250"/>
<gene>
    <name evidence="1" type="ORF">DNH61_00165</name>
</gene>
<evidence type="ECO:0000313" key="1">
    <source>
        <dbReference type="EMBL" id="PZD97717.1"/>
    </source>
</evidence>
<accession>A0A2W1M250</accession>
<reference evidence="1 2" key="1">
    <citation type="submission" date="2018-06" db="EMBL/GenBank/DDBJ databases">
        <title>Paenibacillus imtechensis sp. nov.</title>
        <authorList>
            <person name="Pinnaka A.K."/>
            <person name="Singh H."/>
            <person name="Kaur M."/>
        </authorList>
    </citation>
    <scope>NUCLEOTIDE SEQUENCE [LARGE SCALE GENOMIC DNA]</scope>
    <source>
        <strain evidence="1 2">SMB1</strain>
    </source>
</reference>
<dbReference type="EMBL" id="QKRB01000006">
    <property type="protein sequence ID" value="PZD97717.1"/>
    <property type="molecule type" value="Genomic_DNA"/>
</dbReference>
<sequence>MAANTAITSTDKIIQAQGGLVTDMDGEKVMMSITNGKYYSLGEVGSRIWELAASPVSMEDIVSALLQEYEVDPAACRTEVAMFLEQLRREGLIHVAPAERL</sequence>
<name>A0A2W1M250_9BACL</name>
<protein>
    <submittedName>
        <fullName evidence="1">Lasso peptide biosynthesis PqqD family chaperone</fullName>
    </submittedName>
</protein>
<dbReference type="OrthoDB" id="1495225at2"/>
<dbReference type="NCBIfam" id="NF033536">
    <property type="entry name" value="lasso_PqqD_Bac"/>
    <property type="match status" value="1"/>
</dbReference>